<gene>
    <name evidence="1" type="ORF">BDR25DRAFT_363155</name>
</gene>
<reference evidence="1" key="1">
    <citation type="journal article" date="2020" name="Stud. Mycol.">
        <title>101 Dothideomycetes genomes: a test case for predicting lifestyles and emergence of pathogens.</title>
        <authorList>
            <person name="Haridas S."/>
            <person name="Albert R."/>
            <person name="Binder M."/>
            <person name="Bloem J."/>
            <person name="Labutti K."/>
            <person name="Salamov A."/>
            <person name="Andreopoulos B."/>
            <person name="Baker S."/>
            <person name="Barry K."/>
            <person name="Bills G."/>
            <person name="Bluhm B."/>
            <person name="Cannon C."/>
            <person name="Castanera R."/>
            <person name="Culley D."/>
            <person name="Daum C."/>
            <person name="Ezra D."/>
            <person name="Gonzalez J."/>
            <person name="Henrissat B."/>
            <person name="Kuo A."/>
            <person name="Liang C."/>
            <person name="Lipzen A."/>
            <person name="Lutzoni F."/>
            <person name="Magnuson J."/>
            <person name="Mondo S."/>
            <person name="Nolan M."/>
            <person name="Ohm R."/>
            <person name="Pangilinan J."/>
            <person name="Park H.-J."/>
            <person name="Ramirez L."/>
            <person name="Alfaro M."/>
            <person name="Sun H."/>
            <person name="Tritt A."/>
            <person name="Yoshinaga Y."/>
            <person name="Zwiers L.-H."/>
            <person name="Turgeon B."/>
            <person name="Goodwin S."/>
            <person name="Spatafora J."/>
            <person name="Crous P."/>
            <person name="Grigoriev I."/>
        </authorList>
    </citation>
    <scope>NUCLEOTIDE SEQUENCE</scope>
    <source>
        <strain evidence="1">ATCC 200398</strain>
    </source>
</reference>
<protein>
    <submittedName>
        <fullName evidence="1">Uncharacterized protein</fullName>
    </submittedName>
</protein>
<comment type="caution">
    <text evidence="1">The sequence shown here is derived from an EMBL/GenBank/DDBJ whole genome shotgun (WGS) entry which is preliminary data.</text>
</comment>
<name>A0ACB6Q836_9PLEO</name>
<organism evidence="1 2">
    <name type="scientific">Lindgomyces ingoldianus</name>
    <dbReference type="NCBI Taxonomy" id="673940"/>
    <lineage>
        <taxon>Eukaryota</taxon>
        <taxon>Fungi</taxon>
        <taxon>Dikarya</taxon>
        <taxon>Ascomycota</taxon>
        <taxon>Pezizomycotina</taxon>
        <taxon>Dothideomycetes</taxon>
        <taxon>Pleosporomycetidae</taxon>
        <taxon>Pleosporales</taxon>
        <taxon>Lindgomycetaceae</taxon>
        <taxon>Lindgomyces</taxon>
    </lineage>
</organism>
<keyword evidence="2" id="KW-1185">Reference proteome</keyword>
<evidence type="ECO:0000313" key="1">
    <source>
        <dbReference type="EMBL" id="KAF2463068.1"/>
    </source>
</evidence>
<sequence>MIGLVDTVIFVMLVLYICTLGFRDFKRGIQPAMSNLQPVSWFWCSSNSDRRLFTGHLSSAPIQGPIESYEVFCGWISSQKGILNLWHMYTSILADEFSMQFIGVLVAKKVWHDDMTTAILDENSCHYLFSFNPNTLRFLKEFLCSAVQAMHGEPHGWHTVWIAETILVDARVCFKEVETLCSDITVLDTAKTAVRV</sequence>
<dbReference type="Proteomes" id="UP000799755">
    <property type="component" value="Unassembled WGS sequence"/>
</dbReference>
<accession>A0ACB6Q836</accession>
<proteinExistence type="predicted"/>
<evidence type="ECO:0000313" key="2">
    <source>
        <dbReference type="Proteomes" id="UP000799755"/>
    </source>
</evidence>
<dbReference type="EMBL" id="MU003554">
    <property type="protein sequence ID" value="KAF2463068.1"/>
    <property type="molecule type" value="Genomic_DNA"/>
</dbReference>